<feature type="binding site" evidence="8">
    <location>
        <position position="263"/>
    </location>
    <ligand>
        <name>Mg(2+)</name>
        <dbReference type="ChEBI" id="CHEBI:18420"/>
    </ligand>
</feature>
<feature type="binding site" evidence="8">
    <location>
        <position position="119"/>
    </location>
    <ligand>
        <name>ATP</name>
        <dbReference type="ChEBI" id="CHEBI:30616"/>
    </ligand>
</feature>
<gene>
    <name evidence="8" type="primary">ydiU</name>
    <name evidence="8" type="synonym">selO</name>
    <name evidence="9" type="ORF">N5W20_08865</name>
</gene>
<keyword evidence="8" id="KW-0464">Manganese</keyword>
<evidence type="ECO:0000256" key="2">
    <source>
        <dbReference type="ARBA" id="ARBA00022679"/>
    </source>
</evidence>
<feature type="binding site" evidence="8">
    <location>
        <position position="254"/>
    </location>
    <ligand>
        <name>Mg(2+)</name>
        <dbReference type="ChEBI" id="CHEBI:18420"/>
    </ligand>
</feature>
<dbReference type="PANTHER" id="PTHR32057">
    <property type="entry name" value="PROTEIN ADENYLYLTRANSFERASE SELO, MITOCHONDRIAL"/>
    <property type="match status" value="1"/>
</dbReference>
<sequence length="484" mass="52935">MLTPSYRKWPESLWSNVTLSPVSSPTLLSLNEALAARLGFDATWLAAPEGVAMLAGCHMPADVIPVAQAYAGHQFGQFVPSLGDGRAMLLGTVQDREGTPFDVQLKGAGRTVFSRNGDGRAAIGPVLREYLLSEAMHAMGVSTTRALVAVATGEDVLRDRALPGAILTRVSRSFLRVGSFQFAACRGDVPALRAVVLFAAKNLYADRVIAANDAEPDIDALRVPLFDAVADAHADLIAHWMSLGFIHGVMNTDNMSIAGETIDYGPCAFLDSYVPDKVFSGIDVRGRYAFNRQADVARWNLARFAETLLFSEDDAAIKPFRDIIDDFPTRFQRRYRGLMAQKLGLPGCDAEDEAIIDGCLAILTEEAMDYTSFFLTLPDRISNCGGEMSLRNPHAFQNWAEKWAARVALQPGGGRKAAEMMSRRNPAVIPRNHQVEKVIMAAECGDLQPFHQLLDAVTHPFQRNAVLEQPPTKEEEVHTTWCGT</sequence>
<dbReference type="Proteomes" id="UP001163831">
    <property type="component" value="Chromosome"/>
</dbReference>
<proteinExistence type="inferred from homology"/>
<keyword evidence="4 8" id="KW-0479">Metal-binding</keyword>
<evidence type="ECO:0000256" key="6">
    <source>
        <dbReference type="ARBA" id="ARBA00022840"/>
    </source>
</evidence>
<dbReference type="HAMAP" id="MF_00692">
    <property type="entry name" value="SelO"/>
    <property type="match status" value="1"/>
</dbReference>
<name>A0ABY6GI54_9PROT</name>
<evidence type="ECO:0000256" key="4">
    <source>
        <dbReference type="ARBA" id="ARBA00022723"/>
    </source>
</evidence>
<comment type="catalytic activity">
    <reaction evidence="8">
        <text>L-tyrosyl-[protein] + UTP = O-(5'-uridylyl)-L-tyrosyl-[protein] + diphosphate</text>
        <dbReference type="Rhea" id="RHEA:83887"/>
        <dbReference type="Rhea" id="RHEA-COMP:10136"/>
        <dbReference type="Rhea" id="RHEA-COMP:20238"/>
        <dbReference type="ChEBI" id="CHEBI:33019"/>
        <dbReference type="ChEBI" id="CHEBI:46398"/>
        <dbReference type="ChEBI" id="CHEBI:46858"/>
        <dbReference type="ChEBI" id="CHEBI:90602"/>
    </reaction>
</comment>
<dbReference type="EC" id="2.7.7.108" evidence="8"/>
<dbReference type="NCBIfam" id="NF000658">
    <property type="entry name" value="PRK00029.1"/>
    <property type="match status" value="1"/>
</dbReference>
<reference evidence="9" key="1">
    <citation type="submission" date="2022-10" db="EMBL/GenBank/DDBJ databases">
        <title>Candidatus Kirkpatrella diaphorinas gen. nov., sp. nov., an uncultured endosymbiont identified in a population of Diaphorina citri from Hawaii.</title>
        <authorList>
            <person name="Henry E.M."/>
            <person name="Carlson C.R."/>
            <person name="Kuo Y.-W."/>
        </authorList>
    </citation>
    <scope>NUCLEOTIDE SEQUENCE</scope>
    <source>
        <strain evidence="9">CADCRV1</strain>
    </source>
</reference>
<keyword evidence="5 8" id="KW-0547">Nucleotide-binding</keyword>
<keyword evidence="3 8" id="KW-0548">Nucleotidyltransferase</keyword>
<feature type="binding site" evidence="8">
    <location>
        <position position="86"/>
    </location>
    <ligand>
        <name>ATP</name>
        <dbReference type="ChEBI" id="CHEBI:30616"/>
    </ligand>
</feature>
<evidence type="ECO:0000256" key="1">
    <source>
        <dbReference type="ARBA" id="ARBA00009747"/>
    </source>
</evidence>
<keyword evidence="2 8" id="KW-0808">Transferase</keyword>
<comment type="cofactor">
    <cofactor evidence="8">
        <name>Mg(2+)</name>
        <dbReference type="ChEBI" id="CHEBI:18420"/>
    </cofactor>
    <cofactor evidence="8">
        <name>Mn(2+)</name>
        <dbReference type="ChEBI" id="CHEBI:29035"/>
    </cofactor>
</comment>
<evidence type="ECO:0000256" key="3">
    <source>
        <dbReference type="ARBA" id="ARBA00022695"/>
    </source>
</evidence>
<keyword evidence="6 8" id="KW-0067">ATP-binding</keyword>
<dbReference type="PANTHER" id="PTHR32057:SF14">
    <property type="entry name" value="PROTEIN ADENYLYLTRANSFERASE SELO, MITOCHONDRIAL"/>
    <property type="match status" value="1"/>
</dbReference>
<keyword evidence="7 8" id="KW-0460">Magnesium</keyword>
<feature type="binding site" evidence="8">
    <location>
        <position position="85"/>
    </location>
    <ligand>
        <name>ATP</name>
        <dbReference type="ChEBI" id="CHEBI:30616"/>
    </ligand>
</feature>
<feature type="active site" description="Proton acceptor" evidence="8">
    <location>
        <position position="253"/>
    </location>
</feature>
<comment type="similarity">
    <text evidence="1 8">Belongs to the SELO family.</text>
</comment>
<dbReference type="InterPro" id="IPR003846">
    <property type="entry name" value="SelO"/>
</dbReference>
<accession>A0ABY6GI54</accession>
<feature type="binding site" evidence="8">
    <location>
        <position position="263"/>
    </location>
    <ligand>
        <name>ATP</name>
        <dbReference type="ChEBI" id="CHEBI:30616"/>
    </ligand>
</feature>
<feature type="binding site" evidence="8">
    <location>
        <position position="106"/>
    </location>
    <ligand>
        <name>ATP</name>
        <dbReference type="ChEBI" id="CHEBI:30616"/>
    </ligand>
</feature>
<feature type="binding site" evidence="8">
    <location>
        <position position="83"/>
    </location>
    <ligand>
        <name>ATP</name>
        <dbReference type="ChEBI" id="CHEBI:30616"/>
    </ligand>
</feature>
<evidence type="ECO:0000256" key="7">
    <source>
        <dbReference type="ARBA" id="ARBA00022842"/>
    </source>
</evidence>
<feature type="binding site" evidence="8">
    <location>
        <position position="118"/>
    </location>
    <ligand>
        <name>ATP</name>
        <dbReference type="ChEBI" id="CHEBI:30616"/>
    </ligand>
</feature>
<evidence type="ECO:0000256" key="5">
    <source>
        <dbReference type="ARBA" id="ARBA00022741"/>
    </source>
</evidence>
<comment type="catalytic activity">
    <reaction evidence="8">
        <text>L-tyrosyl-[protein] + ATP = O-(5'-adenylyl)-L-tyrosyl-[protein] + diphosphate</text>
        <dbReference type="Rhea" id="RHEA:54288"/>
        <dbReference type="Rhea" id="RHEA-COMP:10136"/>
        <dbReference type="Rhea" id="RHEA-COMP:13846"/>
        <dbReference type="ChEBI" id="CHEBI:30616"/>
        <dbReference type="ChEBI" id="CHEBI:33019"/>
        <dbReference type="ChEBI" id="CHEBI:46858"/>
        <dbReference type="ChEBI" id="CHEBI:83624"/>
        <dbReference type="EC" id="2.7.7.108"/>
    </reaction>
</comment>
<comment type="catalytic activity">
    <reaction evidence="8">
        <text>L-seryl-[protein] + ATP = 3-O-(5'-adenylyl)-L-seryl-[protein] + diphosphate</text>
        <dbReference type="Rhea" id="RHEA:58120"/>
        <dbReference type="Rhea" id="RHEA-COMP:9863"/>
        <dbReference type="Rhea" id="RHEA-COMP:15073"/>
        <dbReference type="ChEBI" id="CHEBI:29999"/>
        <dbReference type="ChEBI" id="CHEBI:30616"/>
        <dbReference type="ChEBI" id="CHEBI:33019"/>
        <dbReference type="ChEBI" id="CHEBI:142516"/>
        <dbReference type="EC" id="2.7.7.108"/>
    </reaction>
</comment>
<dbReference type="EMBL" id="CP107052">
    <property type="protein sequence ID" value="UYH51184.1"/>
    <property type="molecule type" value="Genomic_DNA"/>
</dbReference>
<feature type="binding site" evidence="8">
    <location>
        <position position="176"/>
    </location>
    <ligand>
        <name>ATP</name>
        <dbReference type="ChEBI" id="CHEBI:30616"/>
    </ligand>
</feature>
<comment type="catalytic activity">
    <reaction evidence="8">
        <text>L-seryl-[protein] + UTP = O-(5'-uridylyl)-L-seryl-[protein] + diphosphate</text>
        <dbReference type="Rhea" id="RHEA:64604"/>
        <dbReference type="Rhea" id="RHEA-COMP:9863"/>
        <dbReference type="Rhea" id="RHEA-COMP:16635"/>
        <dbReference type="ChEBI" id="CHEBI:29999"/>
        <dbReference type="ChEBI" id="CHEBI:33019"/>
        <dbReference type="ChEBI" id="CHEBI:46398"/>
        <dbReference type="ChEBI" id="CHEBI:156051"/>
    </reaction>
</comment>
<comment type="catalytic activity">
    <reaction evidence="8">
        <text>L-histidyl-[protein] + UTP = N(tele)-(5'-uridylyl)-L-histidyl-[protein] + diphosphate</text>
        <dbReference type="Rhea" id="RHEA:83891"/>
        <dbReference type="Rhea" id="RHEA-COMP:9745"/>
        <dbReference type="Rhea" id="RHEA-COMP:20239"/>
        <dbReference type="ChEBI" id="CHEBI:29979"/>
        <dbReference type="ChEBI" id="CHEBI:33019"/>
        <dbReference type="ChEBI" id="CHEBI:46398"/>
        <dbReference type="ChEBI" id="CHEBI:233474"/>
    </reaction>
</comment>
<evidence type="ECO:0000256" key="8">
    <source>
        <dbReference type="HAMAP-Rule" id="MF_00692"/>
    </source>
</evidence>
<organism evidence="9 10">
    <name type="scientific">Candidatus Kirkpatrickella diaphorinae</name>
    <dbReference type="NCBI Taxonomy" id="2984322"/>
    <lineage>
        <taxon>Bacteria</taxon>
        <taxon>Pseudomonadati</taxon>
        <taxon>Pseudomonadota</taxon>
        <taxon>Alphaproteobacteria</taxon>
        <taxon>Acetobacterales</taxon>
        <taxon>Acetobacteraceae</taxon>
        <taxon>Candidatus Kirkpatrickella</taxon>
    </lineage>
</organism>
<comment type="function">
    <text evidence="8">Nucleotidyltransferase involved in the post-translational modification of proteins. It can catalyze the addition of adenosine monophosphate (AMP) or uridine monophosphate (UMP) to a protein, resulting in modifications known as AMPylation and UMPylation.</text>
</comment>
<dbReference type="RefSeq" id="WP_319806778.1">
    <property type="nucleotide sequence ID" value="NZ_CP107052.1"/>
</dbReference>
<evidence type="ECO:0000313" key="9">
    <source>
        <dbReference type="EMBL" id="UYH51184.1"/>
    </source>
</evidence>
<dbReference type="Pfam" id="PF02696">
    <property type="entry name" value="SelO"/>
    <property type="match status" value="1"/>
</dbReference>
<comment type="catalytic activity">
    <reaction evidence="8">
        <text>L-threonyl-[protein] + ATP = 3-O-(5'-adenylyl)-L-threonyl-[protein] + diphosphate</text>
        <dbReference type="Rhea" id="RHEA:54292"/>
        <dbReference type="Rhea" id="RHEA-COMP:11060"/>
        <dbReference type="Rhea" id="RHEA-COMP:13847"/>
        <dbReference type="ChEBI" id="CHEBI:30013"/>
        <dbReference type="ChEBI" id="CHEBI:30616"/>
        <dbReference type="ChEBI" id="CHEBI:33019"/>
        <dbReference type="ChEBI" id="CHEBI:138113"/>
        <dbReference type="EC" id="2.7.7.108"/>
    </reaction>
</comment>
<keyword evidence="10" id="KW-1185">Reference proteome</keyword>
<evidence type="ECO:0000313" key="10">
    <source>
        <dbReference type="Proteomes" id="UP001163831"/>
    </source>
</evidence>
<protein>
    <recommendedName>
        <fullName evidence="8">Protein nucleotidyltransferase YdiU</fullName>
        <ecNumber evidence="8">2.7.7.-</ecNumber>
    </recommendedName>
    <alternativeName>
        <fullName evidence="8">Protein adenylyltransferase YdiU</fullName>
        <ecNumber evidence="8">2.7.7.108</ecNumber>
    </alternativeName>
    <alternativeName>
        <fullName evidence="8">Protein uridylyltransferase YdiU</fullName>
        <ecNumber evidence="8">2.7.7.-</ecNumber>
    </alternativeName>
</protein>
<dbReference type="EC" id="2.7.7.-" evidence="8"/>
<feature type="binding site" evidence="8">
    <location>
        <position position="169"/>
    </location>
    <ligand>
        <name>ATP</name>
        <dbReference type="ChEBI" id="CHEBI:30616"/>
    </ligand>
</feature>